<dbReference type="GO" id="GO:0000981">
    <property type="term" value="F:DNA-binding transcription factor activity, RNA polymerase II-specific"/>
    <property type="evidence" value="ECO:0007669"/>
    <property type="project" value="InterPro"/>
</dbReference>
<keyword evidence="5" id="KW-1185">Reference proteome</keyword>
<dbReference type="Gene3D" id="4.10.240.10">
    <property type="entry name" value="Zn(2)-C6 fungal-type DNA-binding domain"/>
    <property type="match status" value="1"/>
</dbReference>
<dbReference type="PANTHER" id="PTHR38791">
    <property type="entry name" value="ZN(II)2CYS6 TRANSCRIPTION FACTOR (EUROFUNG)-RELATED-RELATED"/>
    <property type="match status" value="1"/>
</dbReference>
<gene>
    <name evidence="4" type="ORF">K458DRAFT_24221</name>
</gene>
<dbReference type="Proteomes" id="UP000799291">
    <property type="component" value="Unassembled WGS sequence"/>
</dbReference>
<dbReference type="AlphaFoldDB" id="A0A6G1J5A3"/>
<reference evidence="4" key="1">
    <citation type="journal article" date="2020" name="Stud. Mycol.">
        <title>101 Dothideomycetes genomes: a test case for predicting lifestyles and emergence of pathogens.</title>
        <authorList>
            <person name="Haridas S."/>
            <person name="Albert R."/>
            <person name="Binder M."/>
            <person name="Bloem J."/>
            <person name="Labutti K."/>
            <person name="Salamov A."/>
            <person name="Andreopoulos B."/>
            <person name="Baker S."/>
            <person name="Barry K."/>
            <person name="Bills G."/>
            <person name="Bluhm B."/>
            <person name="Cannon C."/>
            <person name="Castanera R."/>
            <person name="Culley D."/>
            <person name="Daum C."/>
            <person name="Ezra D."/>
            <person name="Gonzalez J."/>
            <person name="Henrissat B."/>
            <person name="Kuo A."/>
            <person name="Liang C."/>
            <person name="Lipzen A."/>
            <person name="Lutzoni F."/>
            <person name="Magnuson J."/>
            <person name="Mondo S."/>
            <person name="Nolan M."/>
            <person name="Ohm R."/>
            <person name="Pangilinan J."/>
            <person name="Park H.-J."/>
            <person name="Ramirez L."/>
            <person name="Alfaro M."/>
            <person name="Sun H."/>
            <person name="Tritt A."/>
            <person name="Yoshinaga Y."/>
            <person name="Zwiers L.-H."/>
            <person name="Turgeon B."/>
            <person name="Goodwin S."/>
            <person name="Spatafora J."/>
            <person name="Crous P."/>
            <person name="Grigoriev I."/>
        </authorList>
    </citation>
    <scope>NUCLEOTIDE SEQUENCE</scope>
    <source>
        <strain evidence="4">CBS 122367</strain>
    </source>
</reference>
<keyword evidence="1" id="KW-0539">Nucleus</keyword>
<dbReference type="PROSITE" id="PS50048">
    <property type="entry name" value="ZN2_CY6_FUNGAL_2"/>
    <property type="match status" value="1"/>
</dbReference>
<dbReference type="InterPro" id="IPR036864">
    <property type="entry name" value="Zn2-C6_fun-type_DNA-bd_sf"/>
</dbReference>
<dbReference type="Pfam" id="PF00172">
    <property type="entry name" value="Zn_clus"/>
    <property type="match status" value="1"/>
</dbReference>
<feature type="region of interest" description="Disordered" evidence="2">
    <location>
        <begin position="59"/>
        <end position="78"/>
    </location>
</feature>
<dbReference type="OrthoDB" id="2991872at2759"/>
<sequence length="501" mass="55796">MGYSGKASKGCLPCREKRTKCDLAQPSCTQCIRKNRECTGYREEQDIVFKNETPQVVRKTRLKKKHPQPTPAATPAEHSFAQQYPSVLVQRPSRRVGLNNEAVLHFLGHYNEKFFASFGRTGGVDYMTPVFQSDTARGGPVAEIITACGLATLGAMKGSPDLVTAARVRQTKVLRLLQQQLQDPNTALTNSSVLTCLFLSSFEVVSCSGPQSMQAYTEHLKGAVILAGLRGRSQFADSIGHGLYVRVRGMLIMQCLQAREPLPDFVLEFMGDEELAKREFEAPFIRLLIRSCQLLSDHKTAGSMNEALAREAQALMDDWLDWRPIFGAWGPGERPSTKVVRRKTDPDEIYHIVWLAIAYLFQQSTQILISDLQIEWTRSQYKIIASPETSLALEEAINAQLTLCDTIKDSVVYYMDDFSACQAATRTMGAHSLLWPLSILLSISTTTPDHFVWSAKRAAKIAEVFGLKQAQMVADMIWMGVQASPSYITPLETSNRDTSNA</sequence>
<dbReference type="GO" id="GO:0008270">
    <property type="term" value="F:zinc ion binding"/>
    <property type="evidence" value="ECO:0007669"/>
    <property type="project" value="InterPro"/>
</dbReference>
<evidence type="ECO:0000259" key="3">
    <source>
        <dbReference type="PROSITE" id="PS50048"/>
    </source>
</evidence>
<dbReference type="EMBL" id="MU005579">
    <property type="protein sequence ID" value="KAF2685415.1"/>
    <property type="molecule type" value="Genomic_DNA"/>
</dbReference>
<dbReference type="CDD" id="cd00067">
    <property type="entry name" value="GAL4"/>
    <property type="match status" value="1"/>
</dbReference>
<accession>A0A6G1J5A3</accession>
<feature type="domain" description="Zn(2)-C6 fungal-type" evidence="3">
    <location>
        <begin position="10"/>
        <end position="39"/>
    </location>
</feature>
<name>A0A6G1J5A3_9PLEO</name>
<dbReference type="PROSITE" id="PS00463">
    <property type="entry name" value="ZN2_CY6_FUNGAL_1"/>
    <property type="match status" value="1"/>
</dbReference>
<evidence type="ECO:0000313" key="4">
    <source>
        <dbReference type="EMBL" id="KAF2685415.1"/>
    </source>
</evidence>
<dbReference type="SMART" id="SM00066">
    <property type="entry name" value="GAL4"/>
    <property type="match status" value="1"/>
</dbReference>
<dbReference type="SUPFAM" id="SSF57701">
    <property type="entry name" value="Zn2/Cys6 DNA-binding domain"/>
    <property type="match status" value="1"/>
</dbReference>
<evidence type="ECO:0000313" key="5">
    <source>
        <dbReference type="Proteomes" id="UP000799291"/>
    </source>
</evidence>
<protein>
    <recommendedName>
        <fullName evidence="3">Zn(2)-C6 fungal-type domain-containing protein</fullName>
    </recommendedName>
</protein>
<dbReference type="InterPro" id="IPR053175">
    <property type="entry name" value="DHMBA_Reg_Transcription_Factor"/>
</dbReference>
<evidence type="ECO:0000256" key="2">
    <source>
        <dbReference type="SAM" id="MobiDB-lite"/>
    </source>
</evidence>
<proteinExistence type="predicted"/>
<organism evidence="4 5">
    <name type="scientific">Lentithecium fluviatile CBS 122367</name>
    <dbReference type="NCBI Taxonomy" id="1168545"/>
    <lineage>
        <taxon>Eukaryota</taxon>
        <taxon>Fungi</taxon>
        <taxon>Dikarya</taxon>
        <taxon>Ascomycota</taxon>
        <taxon>Pezizomycotina</taxon>
        <taxon>Dothideomycetes</taxon>
        <taxon>Pleosporomycetidae</taxon>
        <taxon>Pleosporales</taxon>
        <taxon>Massarineae</taxon>
        <taxon>Lentitheciaceae</taxon>
        <taxon>Lentithecium</taxon>
    </lineage>
</organism>
<evidence type="ECO:0000256" key="1">
    <source>
        <dbReference type="ARBA" id="ARBA00023242"/>
    </source>
</evidence>
<dbReference type="InterPro" id="IPR001138">
    <property type="entry name" value="Zn2Cys6_DnaBD"/>
</dbReference>